<protein>
    <submittedName>
        <fullName evidence="2">RING-CH-type domain-containing protein</fullName>
    </submittedName>
</protein>
<keyword evidence="4" id="KW-1185">Reference proteome</keyword>
<evidence type="ECO:0000256" key="1">
    <source>
        <dbReference type="SAM" id="Phobius"/>
    </source>
</evidence>
<dbReference type="PANTHER" id="PTHR46214:SF8">
    <property type="entry name" value="RING_FYVE_PHD ZINC FINGER SUPERFAMILY PROTEIN"/>
    <property type="match status" value="1"/>
</dbReference>
<evidence type="ECO:0000313" key="2">
    <source>
        <dbReference type="EMBL" id="KAL2496763.1"/>
    </source>
</evidence>
<dbReference type="Proteomes" id="UP001604277">
    <property type="component" value="Unassembled WGS sequence"/>
</dbReference>
<dbReference type="EMBL" id="JBFOLJ010000011">
    <property type="protein sequence ID" value="KAL2496763.1"/>
    <property type="molecule type" value="Genomic_DNA"/>
</dbReference>
<accession>A0ABD1SA98</accession>
<feature type="transmembrane region" description="Helical" evidence="1">
    <location>
        <begin position="101"/>
        <end position="119"/>
    </location>
</feature>
<gene>
    <name evidence="2" type="ORF">Fot_40520</name>
    <name evidence="3" type="ORF">Fot_40536</name>
</gene>
<reference evidence="2" key="1">
    <citation type="submission" date="2024-07" db="EMBL/GenBank/DDBJ databases">
        <title>Two chromosome-level genome assemblies of Korean endemic species Abeliophyllum distichum and Forsythia ovata (Oleaceae).</title>
        <authorList>
            <person name="Mun J.H."/>
        </authorList>
    </citation>
    <scope>NUCLEOTIDE SEQUENCE</scope>
    <source>
        <strain evidence="2">KNKB202402200001</strain>
        <tissue evidence="2">Leaf</tissue>
    </source>
</reference>
<proteinExistence type="predicted"/>
<keyword evidence="1" id="KW-0472">Membrane</keyword>
<comment type="caution">
    <text evidence="2">The sequence shown here is derived from an EMBL/GenBank/DDBJ whole genome shotgun (WGS) entry which is preliminary data.</text>
</comment>
<keyword evidence="1" id="KW-0812">Transmembrane</keyword>
<name>A0ABD1SA98_9LAMI</name>
<dbReference type="AlphaFoldDB" id="A0ABD1SA98"/>
<evidence type="ECO:0000313" key="4">
    <source>
        <dbReference type="Proteomes" id="UP001604277"/>
    </source>
</evidence>
<sequence length="124" mass="14239">MKKLYQGAQKSFHMVAIAKENWVFHKNIVLRPGLAREKTGLSSTKHAVPCRLCEICGKTVKNITSNLEDSSIFMMEWNEMRMVATTLDTSQESSRRCKKSMSNFLMACSILAFVLPWFFRVDIL</sequence>
<evidence type="ECO:0000313" key="3">
    <source>
        <dbReference type="EMBL" id="KAL2496779.1"/>
    </source>
</evidence>
<organism evidence="2 4">
    <name type="scientific">Forsythia ovata</name>
    <dbReference type="NCBI Taxonomy" id="205694"/>
    <lineage>
        <taxon>Eukaryota</taxon>
        <taxon>Viridiplantae</taxon>
        <taxon>Streptophyta</taxon>
        <taxon>Embryophyta</taxon>
        <taxon>Tracheophyta</taxon>
        <taxon>Spermatophyta</taxon>
        <taxon>Magnoliopsida</taxon>
        <taxon>eudicotyledons</taxon>
        <taxon>Gunneridae</taxon>
        <taxon>Pentapetalae</taxon>
        <taxon>asterids</taxon>
        <taxon>lamiids</taxon>
        <taxon>Lamiales</taxon>
        <taxon>Oleaceae</taxon>
        <taxon>Forsythieae</taxon>
        <taxon>Forsythia</taxon>
    </lineage>
</organism>
<dbReference type="EMBL" id="JBFOLJ010000011">
    <property type="protein sequence ID" value="KAL2496779.1"/>
    <property type="molecule type" value="Genomic_DNA"/>
</dbReference>
<dbReference type="PANTHER" id="PTHR46214">
    <property type="entry name" value="ZINC FINGER, RING-CH-TYPE"/>
    <property type="match status" value="1"/>
</dbReference>
<reference evidence="4" key="2">
    <citation type="submission" date="2024-07" db="EMBL/GenBank/DDBJ databases">
        <title>Two chromosome-level genome assemblies of Korean endemic species Abeliophyllum distichum and Forsythia ovata (Oleaceae).</title>
        <authorList>
            <person name="Jang H."/>
        </authorList>
    </citation>
    <scope>NUCLEOTIDE SEQUENCE [LARGE SCALE GENOMIC DNA]</scope>
</reference>
<keyword evidence="1" id="KW-1133">Transmembrane helix</keyword>